<dbReference type="SUPFAM" id="SSF56349">
    <property type="entry name" value="DNA breaking-rejoining enzymes"/>
    <property type="match status" value="1"/>
</dbReference>
<name>E6Q2D6_9ZZZZ</name>
<dbReference type="Pfam" id="PF00589">
    <property type="entry name" value="Phage_integrase"/>
    <property type="match status" value="1"/>
</dbReference>
<dbReference type="PROSITE" id="PS51898">
    <property type="entry name" value="TYR_RECOMBINASE"/>
    <property type="match status" value="1"/>
</dbReference>
<dbReference type="InterPro" id="IPR028259">
    <property type="entry name" value="AP2-like_int_N"/>
</dbReference>
<feature type="domain" description="Tyr recombinase" evidence="3">
    <location>
        <begin position="169"/>
        <end position="368"/>
    </location>
</feature>
<evidence type="ECO:0000256" key="2">
    <source>
        <dbReference type="ARBA" id="ARBA00023172"/>
    </source>
</evidence>
<keyword evidence="1" id="KW-0238">DNA-binding</keyword>
<dbReference type="PANTHER" id="PTHR30349:SF91">
    <property type="entry name" value="INTA PROTEIN"/>
    <property type="match status" value="1"/>
</dbReference>
<dbReference type="CDD" id="cd01189">
    <property type="entry name" value="INT_ICEBs1_C_like"/>
    <property type="match status" value="1"/>
</dbReference>
<evidence type="ECO:0000259" key="3">
    <source>
        <dbReference type="PROSITE" id="PS51898"/>
    </source>
</evidence>
<dbReference type="PROSITE" id="PS51900">
    <property type="entry name" value="CB"/>
    <property type="match status" value="1"/>
</dbReference>
<dbReference type="PANTHER" id="PTHR30349">
    <property type="entry name" value="PHAGE INTEGRASE-RELATED"/>
    <property type="match status" value="1"/>
</dbReference>
<dbReference type="InterPro" id="IPR002104">
    <property type="entry name" value="Integrase_catalytic"/>
</dbReference>
<dbReference type="Pfam" id="PF14657">
    <property type="entry name" value="Arm-DNA-bind_4"/>
    <property type="match status" value="1"/>
</dbReference>
<organism evidence="5">
    <name type="scientific">mine drainage metagenome</name>
    <dbReference type="NCBI Taxonomy" id="410659"/>
    <lineage>
        <taxon>unclassified sequences</taxon>
        <taxon>metagenomes</taxon>
        <taxon>ecological metagenomes</taxon>
    </lineage>
</organism>
<dbReference type="GO" id="GO:0006310">
    <property type="term" value="P:DNA recombination"/>
    <property type="evidence" value="ECO:0007669"/>
    <property type="project" value="UniProtKB-KW"/>
</dbReference>
<dbReference type="InterPro" id="IPR013762">
    <property type="entry name" value="Integrase-like_cat_sf"/>
</dbReference>
<sequence>MARRALGSLVYRKDRGMWYGVADVGRDRRGKRSRKWTRGFERQEDAKRALRELLATGRPTVPGNFTLASLVSEYIDHSERRGRQKTTIERYRSLLRSNIALKIGGVKVSSLKAERLNRLYEELRNEGLSGTTIAHVHGLLCATLRWARHVGKIDMDVLVGVDAPRRERSRARAIRQDEARSFFAWLPTSHWKRWEPLFLVALATGMRRGEVVALRIENVDLERGIVIVAEAIAESRGVTYRKTTKTEEIREIALSTVAIEALTRQLEQRAADKEAAGEAYEDHDLVFTDELGRRLRPMAVTDAFRRAADRFKLMGCTLHTLRHTAATWLLAGGTDLRTTSAILGHSDASTTLRIYAHVVHDRQRSAVEVIGNILKPTAAKMADETADEASARNRKSP</sequence>
<evidence type="ECO:0000256" key="1">
    <source>
        <dbReference type="ARBA" id="ARBA00023125"/>
    </source>
</evidence>
<evidence type="ECO:0000313" key="5">
    <source>
        <dbReference type="EMBL" id="CBI01346.1"/>
    </source>
</evidence>
<reference evidence="5" key="1">
    <citation type="submission" date="2009-10" db="EMBL/GenBank/DDBJ databases">
        <title>Diversity of trophic interactions inside an arsenic-rich microbial ecosystem.</title>
        <authorList>
            <person name="Bertin P.N."/>
            <person name="Heinrich-Salmeron A."/>
            <person name="Pelletier E."/>
            <person name="Goulhen-Chollet F."/>
            <person name="Arsene-Ploetze F."/>
            <person name="Gallien S."/>
            <person name="Calteau A."/>
            <person name="Vallenet D."/>
            <person name="Casiot C."/>
            <person name="Chane-Woon-Ming B."/>
            <person name="Giloteaux L."/>
            <person name="Barakat M."/>
            <person name="Bonnefoy V."/>
            <person name="Bruneel O."/>
            <person name="Chandler M."/>
            <person name="Cleiss J."/>
            <person name="Duran R."/>
            <person name="Elbaz-Poulichet F."/>
            <person name="Fonknechten N."/>
            <person name="Lauga B."/>
            <person name="Mornico D."/>
            <person name="Ortet P."/>
            <person name="Schaeffer C."/>
            <person name="Siguier P."/>
            <person name="Alexander Thil Smith A."/>
            <person name="Van Dorsselaer A."/>
            <person name="Weissenbach J."/>
            <person name="Medigue C."/>
            <person name="Le Paslier D."/>
        </authorList>
    </citation>
    <scope>NUCLEOTIDE SEQUENCE</scope>
</reference>
<keyword evidence="2" id="KW-0233">DNA recombination</keyword>
<protein>
    <recommendedName>
        <fullName evidence="7">Site-specific integrase</fullName>
    </recommendedName>
</protein>
<dbReference type="Gene3D" id="1.10.150.130">
    <property type="match status" value="1"/>
</dbReference>
<dbReference type="EMBL" id="CABO01000017">
    <property type="protein sequence ID" value="CBI01346.1"/>
    <property type="molecule type" value="Genomic_DNA"/>
</dbReference>
<dbReference type="GO" id="GO:0003677">
    <property type="term" value="F:DNA binding"/>
    <property type="evidence" value="ECO:0007669"/>
    <property type="project" value="UniProtKB-KW"/>
</dbReference>
<proteinExistence type="predicted"/>
<evidence type="ECO:0008006" key="7">
    <source>
        <dbReference type="Google" id="ProtNLM"/>
    </source>
</evidence>
<dbReference type="InterPro" id="IPR050090">
    <property type="entry name" value="Tyrosine_recombinase_XerCD"/>
</dbReference>
<evidence type="ECO:0000259" key="4">
    <source>
        <dbReference type="PROSITE" id="PS51900"/>
    </source>
</evidence>
<comment type="caution">
    <text evidence="5">The sequence shown here is derived from an EMBL/GenBank/DDBJ whole genome shotgun (WGS) entry which is preliminary data.</text>
</comment>
<dbReference type="InterPro" id="IPR011010">
    <property type="entry name" value="DNA_brk_join_enz"/>
</dbReference>
<dbReference type="GO" id="GO:0015074">
    <property type="term" value="P:DNA integration"/>
    <property type="evidence" value="ECO:0007669"/>
    <property type="project" value="InterPro"/>
</dbReference>
<accession>E6Q2D6</accession>
<gene>
    <name evidence="5" type="ORF">CARN4_1780</name>
    <name evidence="6" type="ORF">CARN6_2727</name>
</gene>
<dbReference type="InterPro" id="IPR044068">
    <property type="entry name" value="CB"/>
</dbReference>
<feature type="domain" description="Core-binding (CB)" evidence="4">
    <location>
        <begin position="65"/>
        <end position="148"/>
    </location>
</feature>
<dbReference type="EMBL" id="CABQ01000001">
    <property type="protein sequence ID" value="CBI06623.1"/>
    <property type="molecule type" value="Genomic_DNA"/>
</dbReference>
<dbReference type="InterPro" id="IPR010998">
    <property type="entry name" value="Integrase_recombinase_N"/>
</dbReference>
<evidence type="ECO:0000313" key="6">
    <source>
        <dbReference type="EMBL" id="CBI06623.1"/>
    </source>
</evidence>
<dbReference type="AlphaFoldDB" id="E6Q2D6"/>
<dbReference type="Gene3D" id="1.10.443.10">
    <property type="entry name" value="Intergrase catalytic core"/>
    <property type="match status" value="1"/>
</dbReference>